<dbReference type="InterPro" id="IPR002727">
    <property type="entry name" value="DUF47"/>
</dbReference>
<dbReference type="PANTHER" id="PTHR36536">
    <property type="entry name" value="UPF0111 PROTEIN HI_1603"/>
    <property type="match status" value="1"/>
</dbReference>
<dbReference type="AlphaFoldDB" id="A0A1T4X1M8"/>
<evidence type="ECO:0000313" key="3">
    <source>
        <dbReference type="Proteomes" id="UP000190027"/>
    </source>
</evidence>
<protein>
    <recommendedName>
        <fullName evidence="4">Phosphate transport regulator</fullName>
    </recommendedName>
</protein>
<dbReference type="Pfam" id="PF01865">
    <property type="entry name" value="PhoU_div"/>
    <property type="match status" value="1"/>
</dbReference>
<sequence length="224" mass="25483">MSLRLPLFGLLSRKSPMSGLVEHYDKISECINIINDSMECYVTGGTCREMAELADAIAEVEREADAIKRRIRNHLPRQLFMAVEKVTFLNYTNKQDNILDSAEDALQWLAMRPVTIPPDYKGDFIGLLDGVDRSATLLGPALKATIALVEGRSIDREGTKDTYRRVFDSRSRVRDLANELTRKIYNSDMNFKDIYQLIHFVDCLNEMSHNCSSCVDVLRAMIAR</sequence>
<gene>
    <name evidence="2" type="ORF">SAMN02745704_01655</name>
</gene>
<keyword evidence="3" id="KW-1185">Reference proteome</keyword>
<dbReference type="Gene3D" id="1.20.58.220">
    <property type="entry name" value="Phosphate transport system protein phou homolog 2, domain 2"/>
    <property type="match status" value="1"/>
</dbReference>
<name>A0A1T4X1M8_9BACT</name>
<organism evidence="2 3">
    <name type="scientific">Paucidesulfovibrio gracilis DSM 16080</name>
    <dbReference type="NCBI Taxonomy" id="1121449"/>
    <lineage>
        <taxon>Bacteria</taxon>
        <taxon>Pseudomonadati</taxon>
        <taxon>Thermodesulfobacteriota</taxon>
        <taxon>Desulfovibrionia</taxon>
        <taxon>Desulfovibrionales</taxon>
        <taxon>Desulfovibrionaceae</taxon>
        <taxon>Paucidesulfovibrio</taxon>
    </lineage>
</organism>
<dbReference type="STRING" id="1121449.SAMN02745704_01655"/>
<reference evidence="2 3" key="1">
    <citation type="submission" date="2017-02" db="EMBL/GenBank/DDBJ databases">
        <authorList>
            <person name="Peterson S.W."/>
        </authorList>
    </citation>
    <scope>NUCLEOTIDE SEQUENCE [LARGE SCALE GENOMIC DNA]</scope>
    <source>
        <strain evidence="2 3">DSM 16080</strain>
    </source>
</reference>
<dbReference type="PANTHER" id="PTHR36536:SF3">
    <property type="entry name" value="UPF0111 PROTEIN HI_1603"/>
    <property type="match status" value="1"/>
</dbReference>
<dbReference type="Proteomes" id="UP000190027">
    <property type="component" value="Unassembled WGS sequence"/>
</dbReference>
<proteinExistence type="inferred from homology"/>
<evidence type="ECO:0008006" key="4">
    <source>
        <dbReference type="Google" id="ProtNLM"/>
    </source>
</evidence>
<accession>A0A1T4X1M8</accession>
<dbReference type="EMBL" id="FUYC01000006">
    <property type="protein sequence ID" value="SKA83500.1"/>
    <property type="molecule type" value="Genomic_DNA"/>
</dbReference>
<dbReference type="OrthoDB" id="9767431at2"/>
<evidence type="ECO:0000256" key="1">
    <source>
        <dbReference type="ARBA" id="ARBA00008591"/>
    </source>
</evidence>
<dbReference type="InterPro" id="IPR038078">
    <property type="entry name" value="PhoU-like_sf"/>
</dbReference>
<dbReference type="RefSeq" id="WP_078717221.1">
    <property type="nucleotide sequence ID" value="NZ_FUYC01000006.1"/>
</dbReference>
<dbReference type="InterPro" id="IPR018445">
    <property type="entry name" value="Put_Phosphate_transp_reg"/>
</dbReference>
<evidence type="ECO:0000313" key="2">
    <source>
        <dbReference type="EMBL" id="SKA83500.1"/>
    </source>
</evidence>
<comment type="similarity">
    <text evidence="1">Belongs to the UPF0111 family.</text>
</comment>